<reference evidence="3" key="1">
    <citation type="submission" date="2018-06" db="EMBL/GenBank/DDBJ databases">
        <authorList>
            <person name="Lum Nde A."/>
            <person name="Hugo C."/>
        </authorList>
    </citation>
    <scope>NUCLEOTIDE SEQUENCE [LARGE SCALE GENOMIC DNA]</scope>
    <source>
        <strain evidence="3">1_F178</strain>
    </source>
</reference>
<comment type="caution">
    <text evidence="2">The sequence shown here is derived from an EMBL/GenBank/DDBJ whole genome shotgun (WGS) entry which is preliminary data.</text>
</comment>
<evidence type="ECO:0000256" key="1">
    <source>
        <dbReference type="SAM" id="SignalP"/>
    </source>
</evidence>
<dbReference type="RefSeq" id="WP_115973957.1">
    <property type="nucleotide sequence ID" value="NZ_QNVT01000051.1"/>
</dbReference>
<keyword evidence="1" id="KW-0732">Signal</keyword>
<dbReference type="InterPro" id="IPR011652">
    <property type="entry name" value="MORN_2"/>
</dbReference>
<dbReference type="SUPFAM" id="SSF82185">
    <property type="entry name" value="Histone H3 K4-specific methyltransferase SET7/9 N-terminal domain"/>
    <property type="match status" value="1"/>
</dbReference>
<feature type="chain" id="PRO_5017598549" description="Toxin-antitoxin system YwqK family antitoxin" evidence="1">
    <location>
        <begin position="21"/>
        <end position="213"/>
    </location>
</feature>
<evidence type="ECO:0000313" key="3">
    <source>
        <dbReference type="Proteomes" id="UP000256686"/>
    </source>
</evidence>
<dbReference type="Gene3D" id="2.20.110.10">
    <property type="entry name" value="Histone H3 K4-specific methyltransferase SET7/9 N-terminal domain"/>
    <property type="match status" value="1"/>
</dbReference>
<proteinExistence type="predicted"/>
<feature type="signal peptide" evidence="1">
    <location>
        <begin position="1"/>
        <end position="20"/>
    </location>
</feature>
<organism evidence="2 3">
    <name type="scientific">Chryseobacterium pennae</name>
    <dbReference type="NCBI Taxonomy" id="2258962"/>
    <lineage>
        <taxon>Bacteria</taxon>
        <taxon>Pseudomonadati</taxon>
        <taxon>Bacteroidota</taxon>
        <taxon>Flavobacteriia</taxon>
        <taxon>Flavobacteriales</taxon>
        <taxon>Weeksellaceae</taxon>
        <taxon>Chryseobacterium group</taxon>
        <taxon>Chryseobacterium</taxon>
    </lineage>
</organism>
<evidence type="ECO:0008006" key="4">
    <source>
        <dbReference type="Google" id="ProtNLM"/>
    </source>
</evidence>
<dbReference type="EMBL" id="QNVT01000051">
    <property type="protein sequence ID" value="REC59111.1"/>
    <property type="molecule type" value="Genomic_DNA"/>
</dbReference>
<protein>
    <recommendedName>
        <fullName evidence="4">Toxin-antitoxin system YwqK family antitoxin</fullName>
    </recommendedName>
</protein>
<gene>
    <name evidence="2" type="ORF">DRF65_27790</name>
</gene>
<sequence>MLKKIVFLFFVALLVCNSCAYLRTRANYKPHLVQPKKTIEENWGFLYYKYDSDFPPKKEIDNKGFGTGFVEEWFKEGGVRFGKTGMNNSKEGKWLGGDADFDENGNVYAKGKIWREEYFKNGLRDSIYRRFDNNGKIMYETTFKKGTGLWKEFHSNGKLYFEMYTKEGYFTDTLRLHDDNGKIVGKRLYKKDSLVYSEGLPCFPYRPESVPSD</sequence>
<name>A0A3D9C0W1_9FLAO</name>
<dbReference type="AlphaFoldDB" id="A0A3D9C0W1"/>
<accession>A0A3D9C0W1</accession>
<keyword evidence="3" id="KW-1185">Reference proteome</keyword>
<evidence type="ECO:0000313" key="2">
    <source>
        <dbReference type="EMBL" id="REC59111.1"/>
    </source>
</evidence>
<dbReference type="Pfam" id="PF07661">
    <property type="entry name" value="MORN_2"/>
    <property type="match status" value="2"/>
</dbReference>
<dbReference type="Proteomes" id="UP000256686">
    <property type="component" value="Unassembled WGS sequence"/>
</dbReference>